<sequence length="85" mass="9362">MSDRWRFGTIVGTTRKSKISLTTLTLFRKKGKSTFGTGTVTQLNPPPALSPPSSYTKVEQNKSTTTSSFQTESQDQEKKTSSIES</sequence>
<dbReference type="Proteomes" id="UP000059188">
    <property type="component" value="Unassembled WGS sequence"/>
</dbReference>
<gene>
    <name evidence="2" type="ORF">RSOLAG1IB_05799</name>
</gene>
<feature type="region of interest" description="Disordered" evidence="1">
    <location>
        <begin position="34"/>
        <end position="85"/>
    </location>
</feature>
<proteinExistence type="predicted"/>
<reference evidence="2 3" key="1">
    <citation type="submission" date="2014-11" db="EMBL/GenBank/DDBJ databases">
        <authorList>
            <person name="Wibberg Daniel"/>
        </authorList>
    </citation>
    <scope>NUCLEOTIDE SEQUENCE [LARGE SCALE GENOMIC DNA]</scope>
    <source>
        <strain evidence="2">Rhizoctonia solani AG1-IB 7/3/14</strain>
    </source>
</reference>
<evidence type="ECO:0000256" key="1">
    <source>
        <dbReference type="SAM" id="MobiDB-lite"/>
    </source>
</evidence>
<evidence type="ECO:0000313" key="3">
    <source>
        <dbReference type="Proteomes" id="UP000059188"/>
    </source>
</evidence>
<dbReference type="AlphaFoldDB" id="A0A0B7F6T9"/>
<keyword evidence="3" id="KW-1185">Reference proteome</keyword>
<evidence type="ECO:0000313" key="2">
    <source>
        <dbReference type="EMBL" id="CEL52594.1"/>
    </source>
</evidence>
<accession>A0A0B7F6T9</accession>
<name>A0A0B7F6T9_THACB</name>
<feature type="compositionally biased region" description="Basic and acidic residues" evidence="1">
    <location>
        <begin position="75"/>
        <end position="85"/>
    </location>
</feature>
<protein>
    <submittedName>
        <fullName evidence="2">Uncharacterized protein</fullName>
    </submittedName>
</protein>
<feature type="compositionally biased region" description="Low complexity" evidence="1">
    <location>
        <begin position="63"/>
        <end position="73"/>
    </location>
</feature>
<dbReference type="EMBL" id="LN679109">
    <property type="protein sequence ID" value="CEL52594.1"/>
    <property type="molecule type" value="Genomic_DNA"/>
</dbReference>
<feature type="compositionally biased region" description="Polar residues" evidence="1">
    <location>
        <begin position="34"/>
        <end position="43"/>
    </location>
</feature>
<organism evidence="2 3">
    <name type="scientific">Thanatephorus cucumeris (strain AG1-IB / isolate 7/3/14)</name>
    <name type="common">Lettuce bottom rot fungus</name>
    <name type="synonym">Rhizoctonia solani</name>
    <dbReference type="NCBI Taxonomy" id="1108050"/>
    <lineage>
        <taxon>Eukaryota</taxon>
        <taxon>Fungi</taxon>
        <taxon>Dikarya</taxon>
        <taxon>Basidiomycota</taxon>
        <taxon>Agaricomycotina</taxon>
        <taxon>Agaricomycetes</taxon>
        <taxon>Cantharellales</taxon>
        <taxon>Ceratobasidiaceae</taxon>
        <taxon>Rhizoctonia</taxon>
        <taxon>Rhizoctonia solani AG-1</taxon>
    </lineage>
</organism>